<feature type="domain" description="ABM" evidence="1">
    <location>
        <begin position="24"/>
        <end position="113"/>
    </location>
</feature>
<dbReference type="InterPro" id="IPR007138">
    <property type="entry name" value="ABM_dom"/>
</dbReference>
<dbReference type="RefSeq" id="WP_108828166.1">
    <property type="nucleotide sequence ID" value="NZ_OMOR01000001.1"/>
</dbReference>
<dbReference type="SUPFAM" id="SSF54909">
    <property type="entry name" value="Dimeric alpha+beta barrel"/>
    <property type="match status" value="2"/>
</dbReference>
<dbReference type="InterPro" id="IPR011008">
    <property type="entry name" value="Dimeric_a/b-barrel"/>
</dbReference>
<sequence length="237" mass="27711">MNTVPHPDSWINYKPLPDMKGKRMGVFAHVFVNEGAQEKVKAVYKNIVDVAIEEETCIVLSACTSLVDTKHHLLYEEWTDYDEFFEVQFARTYRKGFMRWLHPIMSHPLSAEFTEILHSTGAHPHNVAQNAFSLIKSVHIASGNEDDARKMFVEYIDQVGQDSRNLHANIHQSLNNPQHFLLYEVWRDLSYLAKDDMKSERRRELNFHCNELADSELPEPAMEIFQIHYDPKKHEFP</sequence>
<name>A0A2R8BD80_9RHOB</name>
<dbReference type="InterPro" id="IPR050744">
    <property type="entry name" value="AI-2_Isomerase_LsrG"/>
</dbReference>
<organism evidence="2 3">
    <name type="scientific">Ascidiaceihabitans donghaensis</name>
    <dbReference type="NCBI Taxonomy" id="1510460"/>
    <lineage>
        <taxon>Bacteria</taxon>
        <taxon>Pseudomonadati</taxon>
        <taxon>Pseudomonadota</taxon>
        <taxon>Alphaproteobacteria</taxon>
        <taxon>Rhodobacterales</taxon>
        <taxon>Paracoccaceae</taxon>
        <taxon>Ascidiaceihabitans</taxon>
    </lineage>
</organism>
<accession>A0A2R8BD80</accession>
<dbReference type="Pfam" id="PF03992">
    <property type="entry name" value="ABM"/>
    <property type="match status" value="1"/>
</dbReference>
<dbReference type="EMBL" id="OMOR01000001">
    <property type="protein sequence ID" value="SPH21037.1"/>
    <property type="molecule type" value="Genomic_DNA"/>
</dbReference>
<dbReference type="Proteomes" id="UP000244880">
    <property type="component" value="Unassembled WGS sequence"/>
</dbReference>
<dbReference type="PROSITE" id="PS51725">
    <property type="entry name" value="ABM"/>
    <property type="match status" value="1"/>
</dbReference>
<evidence type="ECO:0000259" key="1">
    <source>
        <dbReference type="PROSITE" id="PS51725"/>
    </source>
</evidence>
<dbReference type="AlphaFoldDB" id="A0A2R8BD80"/>
<dbReference type="PANTHER" id="PTHR33336:SF15">
    <property type="entry name" value="ABM DOMAIN-CONTAINING PROTEIN"/>
    <property type="match status" value="1"/>
</dbReference>
<dbReference type="PANTHER" id="PTHR33336">
    <property type="entry name" value="QUINOL MONOOXYGENASE YGIN-RELATED"/>
    <property type="match status" value="1"/>
</dbReference>
<dbReference type="Gene3D" id="3.30.70.100">
    <property type="match status" value="2"/>
</dbReference>
<protein>
    <recommendedName>
        <fullName evidence="1">ABM domain-containing protein</fullName>
    </recommendedName>
</protein>
<evidence type="ECO:0000313" key="3">
    <source>
        <dbReference type="Proteomes" id="UP000244880"/>
    </source>
</evidence>
<gene>
    <name evidence="2" type="ORF">ASD8599_01778</name>
</gene>
<reference evidence="2 3" key="1">
    <citation type="submission" date="2018-03" db="EMBL/GenBank/DDBJ databases">
        <authorList>
            <person name="Keele B.F."/>
        </authorList>
    </citation>
    <scope>NUCLEOTIDE SEQUENCE [LARGE SCALE GENOMIC DNA]</scope>
    <source>
        <strain evidence="2 3">CECT 8599</strain>
    </source>
</reference>
<keyword evidence="3" id="KW-1185">Reference proteome</keyword>
<dbReference type="GO" id="GO:0003824">
    <property type="term" value="F:catalytic activity"/>
    <property type="evidence" value="ECO:0007669"/>
    <property type="project" value="TreeGrafter"/>
</dbReference>
<dbReference type="OrthoDB" id="9812192at2"/>
<evidence type="ECO:0000313" key="2">
    <source>
        <dbReference type="EMBL" id="SPH21037.1"/>
    </source>
</evidence>
<proteinExistence type="predicted"/>